<proteinExistence type="predicted"/>
<dbReference type="EMBL" id="HE971709">
    <property type="protein sequence ID" value="CCK24874.1"/>
    <property type="molecule type" value="Genomic_DNA"/>
</dbReference>
<accession>K4QWY0</accession>
<name>K4QWY0_STRDJ</name>
<gene>
    <name evidence="2" type="ORF">BN159_0495</name>
</gene>
<protein>
    <submittedName>
        <fullName evidence="2">Uncharacterized protein</fullName>
    </submittedName>
</protein>
<dbReference type="HOGENOM" id="CLU_3376260_0_0_11"/>
<organism evidence="2 3">
    <name type="scientific">Streptomyces davaonensis (strain DSM 101723 / JCM 4913 / KCC S-0913 / 768)</name>
    <dbReference type="NCBI Taxonomy" id="1214101"/>
    <lineage>
        <taxon>Bacteria</taxon>
        <taxon>Bacillati</taxon>
        <taxon>Actinomycetota</taxon>
        <taxon>Actinomycetes</taxon>
        <taxon>Kitasatosporales</taxon>
        <taxon>Streptomycetaceae</taxon>
        <taxon>Streptomyces</taxon>
    </lineage>
</organism>
<reference evidence="2 3" key="1">
    <citation type="journal article" date="2012" name="J. Bacteriol.">
        <title>Genome sequence of the bacterium Streptomyces davawensis JCM 4913 and heterologous production of the unique antibiotic roseoflavin.</title>
        <authorList>
            <person name="Jankowitsch F."/>
            <person name="Schwarz J."/>
            <person name="Ruckert C."/>
            <person name="Gust B."/>
            <person name="Szczepanowski R."/>
            <person name="Blom J."/>
            <person name="Pelzer S."/>
            <person name="Kalinowski J."/>
            <person name="Mack M."/>
        </authorList>
    </citation>
    <scope>NUCLEOTIDE SEQUENCE [LARGE SCALE GENOMIC DNA]</scope>
    <source>
        <strain evidence="3">DSM 101723 / JCM 4913 / KCC S-0913 / 768</strain>
    </source>
</reference>
<dbReference type="KEGG" id="sdv:BN159_0495"/>
<dbReference type="Proteomes" id="UP000008043">
    <property type="component" value="Chromosome"/>
</dbReference>
<evidence type="ECO:0000313" key="3">
    <source>
        <dbReference type="Proteomes" id="UP000008043"/>
    </source>
</evidence>
<sequence>MHESSSGVQPARVRGGMAAATSAHFGEANTAAKP</sequence>
<evidence type="ECO:0000313" key="2">
    <source>
        <dbReference type="EMBL" id="CCK24874.1"/>
    </source>
</evidence>
<keyword evidence="3" id="KW-1185">Reference proteome</keyword>
<dbReference type="AlphaFoldDB" id="K4QWY0"/>
<feature type="region of interest" description="Disordered" evidence="1">
    <location>
        <begin position="1"/>
        <end position="34"/>
    </location>
</feature>
<evidence type="ECO:0000256" key="1">
    <source>
        <dbReference type="SAM" id="MobiDB-lite"/>
    </source>
</evidence>